<evidence type="ECO:0000313" key="1">
    <source>
        <dbReference type="EMBL" id="OWM62581.1"/>
    </source>
</evidence>
<accession>A0A218VRD9</accession>
<dbReference type="Proteomes" id="UP000197138">
    <property type="component" value="Unassembled WGS sequence"/>
</dbReference>
<protein>
    <submittedName>
        <fullName evidence="1">Uncharacterized protein</fullName>
    </submittedName>
</protein>
<dbReference type="AlphaFoldDB" id="A0A218VRD9"/>
<sequence length="72" mass="8141">MKGPHVVPFPPSKPIPPPLTFPFLFLSCSVGGCGKNGEKQRVRENQRWRRRRAAIDDFLNFIELIGGCLFIS</sequence>
<organism evidence="1 2">
    <name type="scientific">Punica granatum</name>
    <name type="common">Pomegranate</name>
    <dbReference type="NCBI Taxonomy" id="22663"/>
    <lineage>
        <taxon>Eukaryota</taxon>
        <taxon>Viridiplantae</taxon>
        <taxon>Streptophyta</taxon>
        <taxon>Embryophyta</taxon>
        <taxon>Tracheophyta</taxon>
        <taxon>Spermatophyta</taxon>
        <taxon>Magnoliopsida</taxon>
        <taxon>eudicotyledons</taxon>
        <taxon>Gunneridae</taxon>
        <taxon>Pentapetalae</taxon>
        <taxon>rosids</taxon>
        <taxon>malvids</taxon>
        <taxon>Myrtales</taxon>
        <taxon>Lythraceae</taxon>
        <taxon>Punica</taxon>
    </lineage>
</organism>
<name>A0A218VRD9_PUNGR</name>
<reference evidence="2" key="1">
    <citation type="journal article" date="2017" name="Plant J.">
        <title>The pomegranate (Punica granatum L.) genome and the genomics of punicalagin biosynthesis.</title>
        <authorList>
            <person name="Qin G."/>
            <person name="Xu C."/>
            <person name="Ming R."/>
            <person name="Tang H."/>
            <person name="Guyot R."/>
            <person name="Kramer E.M."/>
            <person name="Hu Y."/>
            <person name="Yi X."/>
            <person name="Qi Y."/>
            <person name="Xu X."/>
            <person name="Gao Z."/>
            <person name="Pan H."/>
            <person name="Jian J."/>
            <person name="Tian Y."/>
            <person name="Yue Z."/>
            <person name="Xu Y."/>
        </authorList>
    </citation>
    <scope>NUCLEOTIDE SEQUENCE [LARGE SCALE GENOMIC DNA]</scope>
    <source>
        <strain evidence="2">cv. Dabenzi</strain>
    </source>
</reference>
<evidence type="ECO:0000313" key="2">
    <source>
        <dbReference type="Proteomes" id="UP000197138"/>
    </source>
</evidence>
<proteinExistence type="predicted"/>
<gene>
    <name evidence="1" type="ORF">CDL15_Pgr000035</name>
</gene>
<comment type="caution">
    <text evidence="1">The sequence shown here is derived from an EMBL/GenBank/DDBJ whole genome shotgun (WGS) entry which is preliminary data.</text>
</comment>
<dbReference type="PROSITE" id="PS51257">
    <property type="entry name" value="PROKAR_LIPOPROTEIN"/>
    <property type="match status" value="1"/>
</dbReference>
<dbReference type="EMBL" id="MTKT01016741">
    <property type="protein sequence ID" value="OWM62581.1"/>
    <property type="molecule type" value="Genomic_DNA"/>
</dbReference>